<evidence type="ECO:0000256" key="13">
    <source>
        <dbReference type="ARBA" id="ARBA00023098"/>
    </source>
</evidence>
<evidence type="ECO:0000256" key="19">
    <source>
        <dbReference type="ARBA" id="ARBA00042688"/>
    </source>
</evidence>
<feature type="transmembrane region" description="Helical" evidence="20">
    <location>
        <begin position="294"/>
        <end position="314"/>
    </location>
</feature>
<keyword evidence="9" id="KW-0752">Steroid biosynthesis</keyword>
<evidence type="ECO:0000256" key="10">
    <source>
        <dbReference type="ARBA" id="ARBA00022989"/>
    </source>
</evidence>
<dbReference type="Pfam" id="PF01222">
    <property type="entry name" value="ERG4_ERG24"/>
    <property type="match status" value="1"/>
</dbReference>
<comment type="similarity">
    <text evidence="2">Belongs to the ERG4/ERG24 family.</text>
</comment>
<keyword evidence="8" id="KW-0521">NADP</keyword>
<keyword evidence="10 20" id="KW-1133">Transmembrane helix</keyword>
<keyword evidence="4" id="KW-0153">Cholesterol metabolism</keyword>
<name>A0A6A3HQ27_9STRA</name>
<proteinExistence type="inferred from homology"/>
<feature type="transmembrane region" description="Helical" evidence="20">
    <location>
        <begin position="21"/>
        <end position="42"/>
    </location>
</feature>
<dbReference type="Proteomes" id="UP000434957">
    <property type="component" value="Unassembled WGS sequence"/>
</dbReference>
<evidence type="ECO:0000256" key="14">
    <source>
        <dbReference type="ARBA" id="ARBA00023136"/>
    </source>
</evidence>
<dbReference type="PANTHER" id="PTHR21257">
    <property type="entry name" value="DELTA(14)-STEROL REDUCTASE"/>
    <property type="match status" value="1"/>
</dbReference>
<dbReference type="InterPro" id="IPR018083">
    <property type="entry name" value="Sterol_reductase_CS"/>
</dbReference>
<dbReference type="InterPro" id="IPR001171">
    <property type="entry name" value="ERG24_DHCR-like"/>
</dbReference>
<evidence type="ECO:0000256" key="20">
    <source>
        <dbReference type="SAM" id="Phobius"/>
    </source>
</evidence>
<keyword evidence="12" id="KW-0756">Sterol biosynthesis</keyword>
<keyword evidence="11" id="KW-0560">Oxidoreductase</keyword>
<dbReference type="PANTHER" id="PTHR21257:SF38">
    <property type="entry name" value="7-DEHYDROCHOLESTEROL REDUCTASE"/>
    <property type="match status" value="1"/>
</dbReference>
<dbReference type="Gene3D" id="1.20.120.1630">
    <property type="match status" value="1"/>
</dbReference>
<feature type="transmembrane region" description="Helical" evidence="20">
    <location>
        <begin position="143"/>
        <end position="160"/>
    </location>
</feature>
<dbReference type="Proteomes" id="UP000435112">
    <property type="component" value="Unassembled WGS sequence"/>
</dbReference>
<evidence type="ECO:0000256" key="8">
    <source>
        <dbReference type="ARBA" id="ARBA00022857"/>
    </source>
</evidence>
<evidence type="ECO:0000256" key="17">
    <source>
        <dbReference type="ARBA" id="ARBA00038851"/>
    </source>
</evidence>
<dbReference type="EMBL" id="QXFT01003994">
    <property type="protein sequence ID" value="KAE9281028.1"/>
    <property type="molecule type" value="Genomic_DNA"/>
</dbReference>
<evidence type="ECO:0000256" key="1">
    <source>
        <dbReference type="ARBA" id="ARBA00004477"/>
    </source>
</evidence>
<evidence type="ECO:0000256" key="7">
    <source>
        <dbReference type="ARBA" id="ARBA00022824"/>
    </source>
</evidence>
<sequence length="437" mass="48910">MRMWSNKHGESLGLFPGRKTLGPLFLMMVTPVATTLLTHVFVAHGGSVGSFLAAGKSLYEIWPTPWDPTAWKLIGSFMATQLVLMRAVPGKTSYGPVTPGGNVPEYKSNGFQCFALSLALFLAGAFVFELYPGGIVYDFMPEIISALNVFSFVFCLFLYVKGVFLWQSSSDAGTSGNPVFDFYWGTELYPRVLGWDVKLFTNCRCGLMFWAVGVLSYACKQHEIYGYLSDSMAVSVALQLVYVAKFFWWEAGYMCSIDIMHDRAGYYLCWGCLVWVPSVYTSPAMYLVQNPISLGTPLALAIFTAGVLLVGINYDADRQRQGFRAAEGKTNVWGRPAQFIVARYETETGEKKQSLLLACGWWGLARHFHYVPEVLGALCWTLPALASSPAPYFYCVYLAILLTDRAYRDDARCAHKYRQDWKKYCERVPSLILPGLL</sequence>
<keyword evidence="6" id="KW-0152">Cholesterol biosynthesis</keyword>
<keyword evidence="5 20" id="KW-0812">Transmembrane</keyword>
<dbReference type="GO" id="GO:0047598">
    <property type="term" value="F:7-dehydrocholesterol reductase activity"/>
    <property type="evidence" value="ECO:0007669"/>
    <property type="project" value="UniProtKB-EC"/>
</dbReference>
<keyword evidence="13" id="KW-0443">Lipid metabolism</keyword>
<evidence type="ECO:0000256" key="12">
    <source>
        <dbReference type="ARBA" id="ARBA00023011"/>
    </source>
</evidence>
<gene>
    <name evidence="21" type="ORF">PR002_g26813</name>
    <name evidence="22" type="ORF">PR003_g27790</name>
</gene>
<evidence type="ECO:0000256" key="16">
    <source>
        <dbReference type="ARBA" id="ARBA00023221"/>
    </source>
</evidence>
<protein>
    <recommendedName>
        <fullName evidence="18">7-dehydrocholesterol reductase</fullName>
        <ecNumber evidence="17">1.3.1.21</ecNumber>
    </recommendedName>
    <alternativeName>
        <fullName evidence="19">Sterol Delta(7)-reductase</fullName>
    </alternativeName>
</protein>
<dbReference type="EMBL" id="QXFU01003980">
    <property type="protein sequence ID" value="KAE8971477.1"/>
    <property type="molecule type" value="Genomic_DNA"/>
</dbReference>
<evidence type="ECO:0000256" key="18">
    <source>
        <dbReference type="ARBA" id="ARBA00039984"/>
    </source>
</evidence>
<keyword evidence="15" id="KW-1207">Sterol metabolism</keyword>
<organism evidence="21 24">
    <name type="scientific">Phytophthora rubi</name>
    <dbReference type="NCBI Taxonomy" id="129364"/>
    <lineage>
        <taxon>Eukaryota</taxon>
        <taxon>Sar</taxon>
        <taxon>Stramenopiles</taxon>
        <taxon>Oomycota</taxon>
        <taxon>Peronosporomycetes</taxon>
        <taxon>Peronosporales</taxon>
        <taxon>Peronosporaceae</taxon>
        <taxon>Phytophthora</taxon>
    </lineage>
</organism>
<keyword evidence="14 20" id="KW-0472">Membrane</keyword>
<evidence type="ECO:0000313" key="21">
    <source>
        <dbReference type="EMBL" id="KAE8971477.1"/>
    </source>
</evidence>
<keyword evidence="3" id="KW-0444">Lipid biosynthesis</keyword>
<evidence type="ECO:0000256" key="9">
    <source>
        <dbReference type="ARBA" id="ARBA00022955"/>
    </source>
</evidence>
<dbReference type="FunFam" id="1.20.120.1630:FF:000006">
    <property type="entry name" value="Putative 7-dehydrocholesterol reductase"/>
    <property type="match status" value="1"/>
</dbReference>
<evidence type="ECO:0000256" key="11">
    <source>
        <dbReference type="ARBA" id="ARBA00023002"/>
    </source>
</evidence>
<feature type="transmembrane region" description="Helical" evidence="20">
    <location>
        <begin position="109"/>
        <end position="131"/>
    </location>
</feature>
<keyword evidence="23" id="KW-1185">Reference proteome</keyword>
<dbReference type="OrthoDB" id="5326588at2759"/>
<keyword evidence="7" id="KW-0256">Endoplasmic reticulum</keyword>
<evidence type="ECO:0000256" key="3">
    <source>
        <dbReference type="ARBA" id="ARBA00022516"/>
    </source>
</evidence>
<dbReference type="EC" id="1.3.1.21" evidence="17"/>
<accession>A0A6A3HQ27</accession>
<keyword evidence="16" id="KW-0753">Steroid metabolism</keyword>
<evidence type="ECO:0000256" key="5">
    <source>
        <dbReference type="ARBA" id="ARBA00022692"/>
    </source>
</evidence>
<evidence type="ECO:0000313" key="22">
    <source>
        <dbReference type="EMBL" id="KAE9281028.1"/>
    </source>
</evidence>
<dbReference type="GO" id="GO:0016132">
    <property type="term" value="P:brassinosteroid biosynthetic process"/>
    <property type="evidence" value="ECO:0007669"/>
    <property type="project" value="TreeGrafter"/>
</dbReference>
<dbReference type="AlphaFoldDB" id="A0A6A3HQ27"/>
<evidence type="ECO:0000256" key="6">
    <source>
        <dbReference type="ARBA" id="ARBA00022778"/>
    </source>
</evidence>
<evidence type="ECO:0000256" key="15">
    <source>
        <dbReference type="ARBA" id="ARBA00023166"/>
    </source>
</evidence>
<reference evidence="21 24" key="1">
    <citation type="submission" date="2018-09" db="EMBL/GenBank/DDBJ databases">
        <title>Genomic investigation of the strawberry pathogen Phytophthora fragariae indicates pathogenicity is determined by transcriptional variation in three key races.</title>
        <authorList>
            <person name="Adams T.M."/>
            <person name="Armitage A.D."/>
            <person name="Sobczyk M.K."/>
            <person name="Bates H.J."/>
            <person name="Dunwell J.M."/>
            <person name="Nellist C.F."/>
            <person name="Harrison R.J."/>
        </authorList>
    </citation>
    <scope>NUCLEOTIDE SEQUENCE [LARGE SCALE GENOMIC DNA]</scope>
    <source>
        <strain evidence="21 24">SCRP324</strain>
        <strain evidence="22 23">SCRP333</strain>
    </source>
</reference>
<evidence type="ECO:0000256" key="4">
    <source>
        <dbReference type="ARBA" id="ARBA00022548"/>
    </source>
</evidence>
<dbReference type="PROSITE" id="PS01017">
    <property type="entry name" value="STEROL_REDUCT_1"/>
    <property type="match status" value="1"/>
</dbReference>
<feature type="transmembrane region" description="Helical" evidence="20">
    <location>
        <begin position="265"/>
        <end position="288"/>
    </location>
</feature>
<evidence type="ECO:0000313" key="24">
    <source>
        <dbReference type="Proteomes" id="UP000435112"/>
    </source>
</evidence>
<feature type="transmembrane region" description="Helical" evidence="20">
    <location>
        <begin position="224"/>
        <end position="244"/>
    </location>
</feature>
<dbReference type="GO" id="GO:0005789">
    <property type="term" value="C:endoplasmic reticulum membrane"/>
    <property type="evidence" value="ECO:0007669"/>
    <property type="project" value="UniProtKB-SubCell"/>
</dbReference>
<comment type="caution">
    <text evidence="21">The sequence shown here is derived from an EMBL/GenBank/DDBJ whole genome shotgun (WGS) entry which is preliminary data.</text>
</comment>
<evidence type="ECO:0000256" key="2">
    <source>
        <dbReference type="ARBA" id="ARBA00005402"/>
    </source>
</evidence>
<comment type="subcellular location">
    <subcellularLocation>
        <location evidence="1">Endoplasmic reticulum membrane</location>
        <topology evidence="1">Multi-pass membrane protein</topology>
    </subcellularLocation>
</comment>
<dbReference type="GO" id="GO:0006695">
    <property type="term" value="P:cholesterol biosynthetic process"/>
    <property type="evidence" value="ECO:0007669"/>
    <property type="project" value="UniProtKB-KW"/>
</dbReference>
<evidence type="ECO:0000313" key="23">
    <source>
        <dbReference type="Proteomes" id="UP000434957"/>
    </source>
</evidence>